<evidence type="ECO:0000259" key="2">
    <source>
        <dbReference type="PROSITE" id="PS50887"/>
    </source>
</evidence>
<dbReference type="Gene3D" id="3.30.70.270">
    <property type="match status" value="1"/>
</dbReference>
<dbReference type="InterPro" id="IPR000014">
    <property type="entry name" value="PAS"/>
</dbReference>
<dbReference type="InterPro" id="IPR043128">
    <property type="entry name" value="Rev_trsase/Diguanyl_cyclase"/>
</dbReference>
<evidence type="ECO:0000313" key="4">
    <source>
        <dbReference type="Proteomes" id="UP000036334"/>
    </source>
</evidence>
<dbReference type="Pfam" id="PF13188">
    <property type="entry name" value="PAS_8"/>
    <property type="match status" value="1"/>
</dbReference>
<dbReference type="SMART" id="SM00267">
    <property type="entry name" value="GGDEF"/>
    <property type="match status" value="1"/>
</dbReference>
<evidence type="ECO:0000313" key="3">
    <source>
        <dbReference type="EMBL" id="KLO34814.1"/>
    </source>
</evidence>
<dbReference type="Pfam" id="PF08448">
    <property type="entry name" value="PAS_4"/>
    <property type="match status" value="1"/>
</dbReference>
<dbReference type="SUPFAM" id="SSF55073">
    <property type="entry name" value="Nucleotide cyclase"/>
    <property type="match status" value="1"/>
</dbReference>
<dbReference type="InterPro" id="IPR029787">
    <property type="entry name" value="Nucleotide_cyclase"/>
</dbReference>
<proteinExistence type="predicted"/>
<dbReference type="PROSITE" id="PS50887">
    <property type="entry name" value="GGDEF"/>
    <property type="match status" value="1"/>
</dbReference>
<sequence length="546" mass="59118">MILRDLSAHKAAEETQRYRQLIDHCPDLICVHQGGRWVYMNPAGVRSLGGTSEAQFLGRPITEFVHSDSIPAVLDRIASLRHIGDASSPAELVMLRLDATPLCVESVSVRTMWEGNPAYQVILRDLSAQKAADATLRFQAALVDHVSDAVIATTFDGIVTSWNPAAEVIYRRSAAEALGLPVREAVGAPLDPLAVVVNGGLLDTTHHRSDGAALAVRVSVTAMDKGFVLLCSDQTARRRAEQHFQTVVASLEEGVMIVGSDGRVGSVNPAAQRVLGIDDRDLVDKHFTCAATFPRCESDDQAIDCGQRELCTVIRLREPQTGHVFSFDRRADGQRRWLSANSRLLNPEDPHGSAMLISLTDITAQHMAREQLAHDATHDALTGLPNRAHIVGRIDEHLGSTGTDTLGAVLFIDLDNFKPINDSLGHHVGDQVLQGAAKRLRVALRSSDVVGRLGGDEFVALILGRITAIKLDEVAKRIQTALAEPMRIAEDAIALRASIGIVMVDDEDHRDGSQILCDADIAMYQAKASGGGTSCYFTEAFRHKTA</sequence>
<dbReference type="EMBL" id="LDPR01000021">
    <property type="protein sequence ID" value="KLO34814.1"/>
    <property type="molecule type" value="Genomic_DNA"/>
</dbReference>
<feature type="domain" description="GGDEF" evidence="2">
    <location>
        <begin position="405"/>
        <end position="539"/>
    </location>
</feature>
<dbReference type="PANTHER" id="PTHR44757">
    <property type="entry name" value="DIGUANYLATE CYCLASE DGCP"/>
    <property type="match status" value="1"/>
</dbReference>
<protein>
    <submittedName>
        <fullName evidence="3">Diguanylate cyclase</fullName>
    </submittedName>
</protein>
<dbReference type="Pfam" id="PF13426">
    <property type="entry name" value="PAS_9"/>
    <property type="match status" value="1"/>
</dbReference>
<dbReference type="PATRIC" id="fig|29311.18.peg.2442"/>
<name>A0A0I9TET3_9MYCO</name>
<dbReference type="NCBIfam" id="TIGR00254">
    <property type="entry name" value="GGDEF"/>
    <property type="match status" value="1"/>
</dbReference>
<dbReference type="AlphaFoldDB" id="A0A0I9TET3"/>
<dbReference type="InterPro" id="IPR000160">
    <property type="entry name" value="GGDEF_dom"/>
</dbReference>
<dbReference type="Gene3D" id="3.30.450.20">
    <property type="entry name" value="PAS domain"/>
    <property type="match status" value="3"/>
</dbReference>
<dbReference type="SMART" id="SM00091">
    <property type="entry name" value="PAS"/>
    <property type="match status" value="3"/>
</dbReference>
<dbReference type="InterPro" id="IPR035965">
    <property type="entry name" value="PAS-like_dom_sf"/>
</dbReference>
<dbReference type="NCBIfam" id="TIGR00229">
    <property type="entry name" value="sensory_box"/>
    <property type="match status" value="2"/>
</dbReference>
<feature type="domain" description="PAS" evidence="1">
    <location>
        <begin position="240"/>
        <end position="285"/>
    </location>
</feature>
<dbReference type="CDD" id="cd01949">
    <property type="entry name" value="GGDEF"/>
    <property type="match status" value="1"/>
</dbReference>
<evidence type="ECO:0000259" key="1">
    <source>
        <dbReference type="PROSITE" id="PS50112"/>
    </source>
</evidence>
<dbReference type="InterPro" id="IPR052155">
    <property type="entry name" value="Biofilm_reg_signaling"/>
</dbReference>
<dbReference type="PANTHER" id="PTHR44757:SF2">
    <property type="entry name" value="BIOFILM ARCHITECTURE MAINTENANCE PROTEIN MBAA"/>
    <property type="match status" value="1"/>
</dbReference>
<dbReference type="Pfam" id="PF00990">
    <property type="entry name" value="GGDEF"/>
    <property type="match status" value="1"/>
</dbReference>
<gene>
    <name evidence="3" type="ORF">ABH38_17795</name>
</gene>
<dbReference type="InterPro" id="IPR013656">
    <property type="entry name" value="PAS_4"/>
</dbReference>
<keyword evidence="4" id="KW-1185">Reference proteome</keyword>
<comment type="caution">
    <text evidence="3">The sequence shown here is derived from an EMBL/GenBank/DDBJ whole genome shotgun (WGS) entry which is preliminary data.</text>
</comment>
<dbReference type="STRING" id="1202450.B586_10760"/>
<dbReference type="SUPFAM" id="SSF55785">
    <property type="entry name" value="PYP-like sensor domain (PAS domain)"/>
    <property type="match status" value="3"/>
</dbReference>
<dbReference type="PROSITE" id="PS50112">
    <property type="entry name" value="PAS"/>
    <property type="match status" value="1"/>
</dbReference>
<dbReference type="Proteomes" id="UP000036334">
    <property type="component" value="Unassembled WGS sequence"/>
</dbReference>
<accession>A0A0I9TET3</accession>
<organism evidence="3 4">
    <name type="scientific">Mycobacterium haemophilum</name>
    <dbReference type="NCBI Taxonomy" id="29311"/>
    <lineage>
        <taxon>Bacteria</taxon>
        <taxon>Bacillati</taxon>
        <taxon>Actinomycetota</taxon>
        <taxon>Actinomycetes</taxon>
        <taxon>Mycobacteriales</taxon>
        <taxon>Mycobacteriaceae</taxon>
        <taxon>Mycobacterium</taxon>
    </lineage>
</organism>
<reference evidence="3 4" key="1">
    <citation type="submission" date="2015-05" db="EMBL/GenBank/DDBJ databases">
        <title>Genome sequence of Mycobacterium haemophilum.</title>
        <authorList>
            <person name="Greninger A.L."/>
            <person name="Cunningham G."/>
            <person name="Miller S."/>
        </authorList>
    </citation>
    <scope>NUCLEOTIDE SEQUENCE [LARGE SCALE GENOMIC DNA]</scope>
    <source>
        <strain evidence="4">UC1</strain>
    </source>
</reference>
<dbReference type="CDD" id="cd00130">
    <property type="entry name" value="PAS"/>
    <property type="match status" value="2"/>
</dbReference>